<accession>A0A078KUQ4</accession>
<sequence>MSLHSGTALPNVKCDIPTTKATAFYSDFVKKTHVFTDLTTQLFIG</sequence>
<dbReference type="Proteomes" id="UP000032431">
    <property type="component" value="Chromosome I"/>
</dbReference>
<protein>
    <submittedName>
        <fullName evidence="1">Uncharacterized protein</fullName>
    </submittedName>
</protein>
<dbReference type="HOGENOM" id="CLU_3198050_0_0_9"/>
<keyword evidence="2" id="KW-1185">Reference proteome</keyword>
<gene>
    <name evidence="1" type="ORF">CCDG5_1776</name>
</gene>
<dbReference type="EMBL" id="LM995447">
    <property type="protein sequence ID" value="CDZ24875.1"/>
    <property type="molecule type" value="Genomic_DNA"/>
</dbReference>
<reference evidence="2" key="1">
    <citation type="submission" date="2014-07" db="EMBL/GenBank/DDBJ databases">
        <authorList>
            <person name="Wibberg D."/>
        </authorList>
    </citation>
    <scope>NUCLEOTIDE SEQUENCE [LARGE SCALE GENOMIC DNA]</scope>
    <source>
        <strain evidence="2">DG5</strain>
    </source>
</reference>
<evidence type="ECO:0000313" key="1">
    <source>
        <dbReference type="EMBL" id="CDZ24875.1"/>
    </source>
</evidence>
<organism evidence="1 2">
    <name type="scientific">[Clostridium] cellulosi</name>
    <dbReference type="NCBI Taxonomy" id="29343"/>
    <lineage>
        <taxon>Bacteria</taxon>
        <taxon>Bacillati</taxon>
        <taxon>Bacillota</taxon>
        <taxon>Clostridia</taxon>
        <taxon>Eubacteriales</taxon>
        <taxon>Oscillospiraceae</taxon>
        <taxon>Oscillospiraceae incertae sedis</taxon>
    </lineage>
</organism>
<dbReference type="PATRIC" id="fig|29343.3.peg.1866"/>
<dbReference type="AlphaFoldDB" id="A0A078KUQ4"/>
<evidence type="ECO:0000313" key="2">
    <source>
        <dbReference type="Proteomes" id="UP000032431"/>
    </source>
</evidence>
<name>A0A078KUQ4_9FIRM</name>
<proteinExistence type="predicted"/>
<dbReference type="KEGG" id="ccel:CCDG5_1776"/>
<dbReference type="STRING" id="29343.CCDG5_1776"/>